<proteinExistence type="predicted"/>
<dbReference type="RefSeq" id="XP_073780195.1">
    <property type="nucleotide sequence ID" value="XM_073924094.1"/>
</dbReference>
<evidence type="ECO:0000313" key="2">
    <source>
        <dbReference type="RefSeq" id="XP_073780195.1"/>
    </source>
</evidence>
<accession>A0AC58HDX4</accession>
<gene>
    <name evidence="2" type="primary">LOC100535121</name>
</gene>
<reference evidence="2" key="1">
    <citation type="submission" date="2025-08" db="UniProtKB">
        <authorList>
            <consortium name="RefSeq"/>
        </authorList>
    </citation>
    <scope>IDENTIFICATION</scope>
    <source>
        <strain evidence="2">Tuebingen</strain>
        <tissue evidence="2">Fibroblasts and whole tissue</tissue>
    </source>
</reference>
<sequence length="316" mass="35628">MSPALLLSIGLNGSIAAMLVQGSARDQAAVEDCGHPEPEIYTYIYGGEFSRWFPKNIESRKQWELAVKRGVSASRYSVLCSEHFRPEDFDRTGQTVRIRDGVKPSIFNFPANLQKARKSFTTSTTQNWIKAEGRSSVDCSQDSQGTKPSLPDTVKQTVVPRTTHTSIKAEKIMLVDCSLDFQKTDTSLPNTARKPVLTRTTHTSRKAEEKSSVDCSQDFQETNLPLPEIPVAASKTAEERLSEDISQEDTEPLLLNTDHSYALPGSPDDLKVRLGEVLARVERLEREMRNMKDRERRAKRAVYYLLQDMKEKNTKT</sequence>
<dbReference type="Proteomes" id="UP000000437">
    <property type="component" value="Chromosome 15"/>
</dbReference>
<protein>
    <submittedName>
        <fullName evidence="2">Uncharacterized protein isoform X1</fullName>
    </submittedName>
</protein>
<organism evidence="1 2">
    <name type="scientific">Danio rerio</name>
    <name type="common">Zebrafish</name>
    <name type="synonym">Brachydanio rerio</name>
    <dbReference type="NCBI Taxonomy" id="7955"/>
    <lineage>
        <taxon>Eukaryota</taxon>
        <taxon>Metazoa</taxon>
        <taxon>Chordata</taxon>
        <taxon>Craniata</taxon>
        <taxon>Vertebrata</taxon>
        <taxon>Euteleostomi</taxon>
        <taxon>Actinopterygii</taxon>
        <taxon>Neopterygii</taxon>
        <taxon>Teleostei</taxon>
        <taxon>Ostariophysi</taxon>
        <taxon>Cypriniformes</taxon>
        <taxon>Danionidae</taxon>
        <taxon>Danioninae</taxon>
        <taxon>Danio</taxon>
    </lineage>
</organism>
<keyword evidence="1" id="KW-1185">Reference proteome</keyword>
<evidence type="ECO:0000313" key="1">
    <source>
        <dbReference type="Proteomes" id="UP000000437"/>
    </source>
</evidence>
<name>A0AC58HDX4_DANRE</name>